<accession>A0A7J7U5J9</accession>
<organism evidence="1 2">
    <name type="scientific">Myotis myotis</name>
    <name type="common">Greater mouse-eared bat</name>
    <name type="synonym">Vespertilio myotis</name>
    <dbReference type="NCBI Taxonomy" id="51298"/>
    <lineage>
        <taxon>Eukaryota</taxon>
        <taxon>Metazoa</taxon>
        <taxon>Chordata</taxon>
        <taxon>Craniata</taxon>
        <taxon>Vertebrata</taxon>
        <taxon>Euteleostomi</taxon>
        <taxon>Mammalia</taxon>
        <taxon>Eutheria</taxon>
        <taxon>Laurasiatheria</taxon>
        <taxon>Chiroptera</taxon>
        <taxon>Yangochiroptera</taxon>
        <taxon>Vespertilionidae</taxon>
        <taxon>Myotis</taxon>
    </lineage>
</organism>
<keyword evidence="2" id="KW-1185">Reference proteome</keyword>
<evidence type="ECO:0000313" key="2">
    <source>
        <dbReference type="Proteomes" id="UP000527355"/>
    </source>
</evidence>
<dbReference type="EMBL" id="JABWUV010000014">
    <property type="protein sequence ID" value="KAF6308098.1"/>
    <property type="molecule type" value="Genomic_DNA"/>
</dbReference>
<dbReference type="AlphaFoldDB" id="A0A7J7U5J9"/>
<name>A0A7J7U5J9_MYOMY</name>
<dbReference type="Proteomes" id="UP000527355">
    <property type="component" value="Unassembled WGS sequence"/>
</dbReference>
<evidence type="ECO:0000313" key="1">
    <source>
        <dbReference type="EMBL" id="KAF6308098.1"/>
    </source>
</evidence>
<sequence length="129" mass="13748">MEFGFPADFKLRWLWDQQQAKPQPLPGPRCVLGGGWEVWGRQLRHLSGAHPQVLPPACPPSSCTRTPVLQNHQTAGPLLPPQAPATTAAVGALHWGREPLCCPCVPSREAAGRTPAGLLAALGQLRAGL</sequence>
<proteinExistence type="predicted"/>
<gene>
    <name evidence="1" type="ORF">mMyoMyo1_008876</name>
</gene>
<protein>
    <submittedName>
        <fullName evidence="1">Uncharacterized protein</fullName>
    </submittedName>
</protein>
<reference evidence="1 2" key="1">
    <citation type="journal article" date="2020" name="Nature">
        <title>Six reference-quality genomes reveal evolution of bat adaptations.</title>
        <authorList>
            <person name="Jebb D."/>
            <person name="Huang Z."/>
            <person name="Pippel M."/>
            <person name="Hughes G.M."/>
            <person name="Lavrichenko K."/>
            <person name="Devanna P."/>
            <person name="Winkler S."/>
            <person name="Jermiin L.S."/>
            <person name="Skirmuntt E.C."/>
            <person name="Katzourakis A."/>
            <person name="Burkitt-Gray L."/>
            <person name="Ray D.A."/>
            <person name="Sullivan K.A.M."/>
            <person name="Roscito J.G."/>
            <person name="Kirilenko B.M."/>
            <person name="Davalos L.M."/>
            <person name="Corthals A.P."/>
            <person name="Power M.L."/>
            <person name="Jones G."/>
            <person name="Ransome R.D."/>
            <person name="Dechmann D.K.N."/>
            <person name="Locatelli A.G."/>
            <person name="Puechmaille S.J."/>
            <person name="Fedrigo O."/>
            <person name="Jarvis E.D."/>
            <person name="Hiller M."/>
            <person name="Vernes S.C."/>
            <person name="Myers E.W."/>
            <person name="Teeling E.C."/>
        </authorList>
    </citation>
    <scope>NUCLEOTIDE SEQUENCE [LARGE SCALE GENOMIC DNA]</scope>
    <source>
        <strain evidence="1">MMyoMyo1</strain>
        <tissue evidence="1">Flight muscle</tissue>
    </source>
</reference>
<comment type="caution">
    <text evidence="1">The sequence shown here is derived from an EMBL/GenBank/DDBJ whole genome shotgun (WGS) entry which is preliminary data.</text>
</comment>